<evidence type="ECO:0000256" key="2">
    <source>
        <dbReference type="ARBA" id="ARBA00022630"/>
    </source>
</evidence>
<evidence type="ECO:0000259" key="6">
    <source>
        <dbReference type="SMART" id="SM00903"/>
    </source>
</evidence>
<dbReference type="GO" id="GO:0010181">
    <property type="term" value="F:FMN binding"/>
    <property type="evidence" value="ECO:0007669"/>
    <property type="project" value="InterPro"/>
</dbReference>
<dbReference type="SUPFAM" id="SSF50475">
    <property type="entry name" value="FMN-binding split barrel"/>
    <property type="match status" value="1"/>
</dbReference>
<dbReference type="AlphaFoldDB" id="A0AAD9HX56"/>
<sequence>MAARNTADVAKQPTRSPHPDFKQVEASRPPWDASATFRYTQTVQPDWQFGGGANGSDAAAAATAAHVAIDPHAPARSPAANYKLLISAVVPRPIALVSTRSADGAEANLAPFSYFQLVGHDPPLFVLGISAAGAKAKDSLRLLRQTGECVVNLVSEALIEAANAAAVDAPPAVSEWVVAGLTPVHDCLTVRAPRVREAVFSVECRLESARDFAGRADPARVATTLVVLEGTRFWAREDALGEERDRLDPKVLRPICRLGGITYGRVTEAIELPRPDFERDVGGMEGVERLQAKRSLA</sequence>
<name>A0AAD9HX56_9PEZI</name>
<dbReference type="Gene3D" id="2.30.110.10">
    <property type="entry name" value="Electron Transport, Fmn-binding Protein, Chain A"/>
    <property type="match status" value="1"/>
</dbReference>
<dbReference type="EMBL" id="JAQQPM010000001">
    <property type="protein sequence ID" value="KAK2066610.1"/>
    <property type="molecule type" value="Genomic_DNA"/>
</dbReference>
<evidence type="ECO:0000313" key="7">
    <source>
        <dbReference type="EMBL" id="KAK2066610.1"/>
    </source>
</evidence>
<dbReference type="PANTHER" id="PTHR33798">
    <property type="entry name" value="FLAVOPROTEIN OXYGENASE"/>
    <property type="match status" value="1"/>
</dbReference>
<dbReference type="Proteomes" id="UP001217918">
    <property type="component" value="Unassembled WGS sequence"/>
</dbReference>
<keyword evidence="2" id="KW-0285">Flavoprotein</keyword>
<protein>
    <recommendedName>
        <fullName evidence="6">Flavin reductase like domain-containing protein</fullName>
    </recommendedName>
</protein>
<evidence type="ECO:0000256" key="4">
    <source>
        <dbReference type="ARBA" id="ARBA00038054"/>
    </source>
</evidence>
<proteinExistence type="inferred from homology"/>
<evidence type="ECO:0000313" key="8">
    <source>
        <dbReference type="Proteomes" id="UP001217918"/>
    </source>
</evidence>
<feature type="region of interest" description="Disordered" evidence="5">
    <location>
        <begin position="1"/>
        <end position="29"/>
    </location>
</feature>
<dbReference type="InterPro" id="IPR002563">
    <property type="entry name" value="Flavin_Rdtase-like_dom"/>
</dbReference>
<comment type="cofactor">
    <cofactor evidence="1">
        <name>FMN</name>
        <dbReference type="ChEBI" id="CHEBI:58210"/>
    </cofactor>
</comment>
<evidence type="ECO:0000256" key="3">
    <source>
        <dbReference type="ARBA" id="ARBA00022643"/>
    </source>
</evidence>
<comment type="caution">
    <text evidence="7">The sequence shown here is derived from an EMBL/GenBank/DDBJ whole genome shotgun (WGS) entry which is preliminary data.</text>
</comment>
<dbReference type="Pfam" id="PF01613">
    <property type="entry name" value="Flavin_Reduct"/>
    <property type="match status" value="1"/>
</dbReference>
<dbReference type="InterPro" id="IPR012349">
    <property type="entry name" value="Split_barrel_FMN-bd"/>
</dbReference>
<keyword evidence="8" id="KW-1185">Reference proteome</keyword>
<evidence type="ECO:0000256" key="5">
    <source>
        <dbReference type="SAM" id="MobiDB-lite"/>
    </source>
</evidence>
<accession>A0AAD9HX56</accession>
<dbReference type="SMART" id="SM00903">
    <property type="entry name" value="Flavin_Reduct"/>
    <property type="match status" value="1"/>
</dbReference>
<reference evidence="7" key="1">
    <citation type="journal article" date="2023" name="Mol. Plant Microbe Interact.">
        <title>Elucidating the Obligate Nature and Biological Capacity of an Invasive Fungal Corn Pathogen.</title>
        <authorList>
            <person name="MacCready J.S."/>
            <person name="Roggenkamp E.M."/>
            <person name="Gdanetz K."/>
            <person name="Chilvers M.I."/>
        </authorList>
    </citation>
    <scope>NUCLEOTIDE SEQUENCE</scope>
    <source>
        <strain evidence="7">PM02</strain>
    </source>
</reference>
<evidence type="ECO:0000256" key="1">
    <source>
        <dbReference type="ARBA" id="ARBA00001917"/>
    </source>
</evidence>
<keyword evidence="3" id="KW-0288">FMN</keyword>
<feature type="domain" description="Flavin reductase like" evidence="6">
    <location>
        <begin position="87"/>
        <end position="235"/>
    </location>
</feature>
<gene>
    <name evidence="7" type="ORF">P8C59_000413</name>
</gene>
<organism evidence="7 8">
    <name type="scientific">Phyllachora maydis</name>
    <dbReference type="NCBI Taxonomy" id="1825666"/>
    <lineage>
        <taxon>Eukaryota</taxon>
        <taxon>Fungi</taxon>
        <taxon>Dikarya</taxon>
        <taxon>Ascomycota</taxon>
        <taxon>Pezizomycotina</taxon>
        <taxon>Sordariomycetes</taxon>
        <taxon>Sordariomycetidae</taxon>
        <taxon>Phyllachorales</taxon>
        <taxon>Phyllachoraceae</taxon>
        <taxon>Phyllachora</taxon>
    </lineage>
</organism>
<comment type="similarity">
    <text evidence="4">Belongs to the flavoredoxin family.</text>
</comment>
<dbReference type="PANTHER" id="PTHR33798:SF5">
    <property type="entry name" value="FLAVIN REDUCTASE LIKE DOMAIN-CONTAINING PROTEIN"/>
    <property type="match status" value="1"/>
</dbReference>